<evidence type="ECO:0000256" key="2">
    <source>
        <dbReference type="ARBA" id="ARBA00023002"/>
    </source>
</evidence>
<dbReference type="PANTHER" id="PTHR22604:SF105">
    <property type="entry name" value="TRANS-1,2-DIHYDROBENZENE-1,2-DIOL DEHYDROGENASE"/>
    <property type="match status" value="1"/>
</dbReference>
<dbReference type="Pfam" id="PF22725">
    <property type="entry name" value="GFO_IDH_MocA_C3"/>
    <property type="match status" value="1"/>
</dbReference>
<dbReference type="EMBL" id="CP060632">
    <property type="protein sequence ID" value="QNL99840.1"/>
    <property type="molecule type" value="Genomic_DNA"/>
</dbReference>
<dbReference type="Gene3D" id="3.40.50.720">
    <property type="entry name" value="NAD(P)-binding Rossmann-like Domain"/>
    <property type="match status" value="1"/>
</dbReference>
<accession>A0A7G9FMQ9</accession>
<dbReference type="Gene3D" id="3.30.360.10">
    <property type="entry name" value="Dihydrodipicolinate Reductase, domain 2"/>
    <property type="match status" value="1"/>
</dbReference>
<dbReference type="AlphaFoldDB" id="A0A7G9FMQ9"/>
<dbReference type="SUPFAM" id="SSF55347">
    <property type="entry name" value="Glyceraldehyde-3-phosphate dehydrogenase-like, C-terminal domain"/>
    <property type="match status" value="1"/>
</dbReference>
<sequence length="326" mass="36371">MINFKVGIMGAGKIAGVIADTLKDLDAFEAYAIASRDTEKAAAFAKEHGVTKYYGSYEELVADPDVELIYIATPHSHHAEHAKLCLNAGKPVLVEKAFSYNAATTEEVLNLAKEKNLFCGEAMWIRFMPMYRLMAEYIQKGAIGRVNNITCSLGYSLLREERLTKPELAGGALLDLGVYPLNLISMIYGSEPPMIGSTCAKLDTGVDAQEALQISYKGGRCANAFVTMMYQPDNNAKIYGDRGYIEIDNINCPETFRIYNQDHKLVLETKKPDKQTTGYEFEFIAARDAIIVGQTECPEMPHAETLRIMQICDSLRNTWQIKYPME</sequence>
<keyword evidence="2" id="KW-0560">Oxidoreductase</keyword>
<dbReference type="SUPFAM" id="SSF51735">
    <property type="entry name" value="NAD(P)-binding Rossmann-fold domains"/>
    <property type="match status" value="1"/>
</dbReference>
<dbReference type="KEGG" id="wcp:H9Q76_00575"/>
<evidence type="ECO:0000259" key="4">
    <source>
        <dbReference type="Pfam" id="PF22725"/>
    </source>
</evidence>
<dbReference type="InterPro" id="IPR050984">
    <property type="entry name" value="Gfo/Idh/MocA_domain"/>
</dbReference>
<keyword evidence="6" id="KW-1185">Reference proteome</keyword>
<dbReference type="InterPro" id="IPR036291">
    <property type="entry name" value="NAD(P)-bd_dom_sf"/>
</dbReference>
<dbReference type="GO" id="GO:0016491">
    <property type="term" value="F:oxidoreductase activity"/>
    <property type="evidence" value="ECO:0007669"/>
    <property type="project" value="UniProtKB-KW"/>
</dbReference>
<protein>
    <submittedName>
        <fullName evidence="5">Gfo/Idh/MocA family oxidoreductase</fullName>
    </submittedName>
</protein>
<dbReference type="Proteomes" id="UP000515819">
    <property type="component" value="Chromosome"/>
</dbReference>
<organism evidence="5 6">
    <name type="scientific">Wujia chipingensis</name>
    <dbReference type="NCBI Taxonomy" id="2763670"/>
    <lineage>
        <taxon>Bacteria</taxon>
        <taxon>Bacillati</taxon>
        <taxon>Bacillota</taxon>
        <taxon>Clostridia</taxon>
        <taxon>Lachnospirales</taxon>
        <taxon>Lachnospiraceae</taxon>
        <taxon>Wujia</taxon>
    </lineage>
</organism>
<dbReference type="InterPro" id="IPR000683">
    <property type="entry name" value="Gfo/Idh/MocA-like_OxRdtase_N"/>
</dbReference>
<feature type="domain" description="GFO/IDH/MocA-like oxidoreductase" evidence="4">
    <location>
        <begin position="131"/>
        <end position="246"/>
    </location>
</feature>
<name>A0A7G9FMQ9_9FIRM</name>
<dbReference type="RefSeq" id="WP_117780881.1">
    <property type="nucleotide sequence ID" value="NZ_CP060632.1"/>
</dbReference>
<comment type="similarity">
    <text evidence="1">Belongs to the Gfo/Idh/MocA family.</text>
</comment>
<dbReference type="InterPro" id="IPR055170">
    <property type="entry name" value="GFO_IDH_MocA-like_dom"/>
</dbReference>
<evidence type="ECO:0000259" key="3">
    <source>
        <dbReference type="Pfam" id="PF01408"/>
    </source>
</evidence>
<feature type="domain" description="Gfo/Idh/MocA-like oxidoreductase N-terminal" evidence="3">
    <location>
        <begin position="4"/>
        <end position="118"/>
    </location>
</feature>
<dbReference type="Pfam" id="PF01408">
    <property type="entry name" value="GFO_IDH_MocA"/>
    <property type="match status" value="1"/>
</dbReference>
<reference evidence="5 6" key="1">
    <citation type="submission" date="2020-08" db="EMBL/GenBank/DDBJ databases">
        <authorList>
            <person name="Liu C."/>
            <person name="Sun Q."/>
        </authorList>
    </citation>
    <scope>NUCLEOTIDE SEQUENCE [LARGE SCALE GENOMIC DNA]</scope>
    <source>
        <strain evidence="5 6">NSJ-4</strain>
    </source>
</reference>
<proteinExistence type="inferred from homology"/>
<evidence type="ECO:0000313" key="6">
    <source>
        <dbReference type="Proteomes" id="UP000515819"/>
    </source>
</evidence>
<dbReference type="GO" id="GO:0000166">
    <property type="term" value="F:nucleotide binding"/>
    <property type="evidence" value="ECO:0007669"/>
    <property type="project" value="InterPro"/>
</dbReference>
<evidence type="ECO:0000256" key="1">
    <source>
        <dbReference type="ARBA" id="ARBA00010928"/>
    </source>
</evidence>
<dbReference type="PANTHER" id="PTHR22604">
    <property type="entry name" value="OXIDOREDUCTASES"/>
    <property type="match status" value="1"/>
</dbReference>
<gene>
    <name evidence="5" type="ORF">H9Q76_00575</name>
</gene>
<evidence type="ECO:0000313" key="5">
    <source>
        <dbReference type="EMBL" id="QNL99840.1"/>
    </source>
</evidence>